<dbReference type="EMBL" id="CAJPIZ010003504">
    <property type="protein sequence ID" value="CAG2106440.1"/>
    <property type="molecule type" value="Genomic_DNA"/>
</dbReference>
<dbReference type="EMBL" id="OC858079">
    <property type="protein sequence ID" value="CAD7626010.1"/>
    <property type="molecule type" value="Genomic_DNA"/>
</dbReference>
<dbReference type="AlphaFoldDB" id="A0A7R9PZF8"/>
<gene>
    <name evidence="2" type="ORF">OSB1V03_LOCUS6443</name>
</gene>
<keyword evidence="3" id="KW-1185">Reference proteome</keyword>
<reference evidence="2" key="1">
    <citation type="submission" date="2020-11" db="EMBL/GenBank/DDBJ databases">
        <authorList>
            <person name="Tran Van P."/>
        </authorList>
    </citation>
    <scope>NUCLEOTIDE SEQUENCE</scope>
</reference>
<protein>
    <submittedName>
        <fullName evidence="2">Uncharacterized protein</fullName>
    </submittedName>
</protein>
<feature type="region of interest" description="Disordered" evidence="1">
    <location>
        <begin position="1"/>
        <end position="39"/>
    </location>
</feature>
<dbReference type="Proteomes" id="UP000759131">
    <property type="component" value="Unassembled WGS sequence"/>
</dbReference>
<name>A0A7R9PZF8_9ACAR</name>
<proteinExistence type="predicted"/>
<evidence type="ECO:0000256" key="1">
    <source>
        <dbReference type="SAM" id="MobiDB-lite"/>
    </source>
</evidence>
<feature type="compositionally biased region" description="Basic and acidic residues" evidence="1">
    <location>
        <begin position="132"/>
        <end position="142"/>
    </location>
</feature>
<feature type="compositionally biased region" description="Basic and acidic residues" evidence="1">
    <location>
        <begin position="25"/>
        <end position="39"/>
    </location>
</feature>
<sequence>MDDWPKALLPQKCLPPEMTATDSVTDDKQALDSERHEYCSDADSDDVMFRSASSSFDDPKDVSAIYLETESTGVNEPPMERVSYECRTPITSRKDFNYKQYIKSMNNASEKPLDYCHKPIESDYNYAADDTTTRAEVSDGHDSQLTPPEGSVRSDSFDDTDVYRAVVKQISATESDDETLPMAAVEVDAAVTVDNTMQSISDPIHRSRMAAVMTELLARFVGYGCNSSVECTDNCRVESIDGHSDDGSVSLNTCADSLATGISYLQLDTSVDQSIGTHIDDTQPSVDKQPLTVIESPKTAPVVNSPVPPPINRNIFNYKEYIKSLKARPVPPPVPPKPDNLKADLAKLRRLTTSTFDPRSMDTTNAHVMDNISAHTLPSAPIEGTLGAVGGDPEPYGKSIADAPVNDFVLAALAGIPLICGKGNHMEYNYRLQMQLIADRIKTLTTRLKSVYARLREVGVRPLCPCADDDQRCLDQMSDAIKRMYPYPHVTDGPVEWVDTRNARLYRYLVLRQELAINNELMFNSCCTRF</sequence>
<organism evidence="2">
    <name type="scientific">Medioppia subpectinata</name>
    <dbReference type="NCBI Taxonomy" id="1979941"/>
    <lineage>
        <taxon>Eukaryota</taxon>
        <taxon>Metazoa</taxon>
        <taxon>Ecdysozoa</taxon>
        <taxon>Arthropoda</taxon>
        <taxon>Chelicerata</taxon>
        <taxon>Arachnida</taxon>
        <taxon>Acari</taxon>
        <taxon>Acariformes</taxon>
        <taxon>Sarcoptiformes</taxon>
        <taxon>Oribatida</taxon>
        <taxon>Brachypylina</taxon>
        <taxon>Oppioidea</taxon>
        <taxon>Oppiidae</taxon>
        <taxon>Medioppia</taxon>
    </lineage>
</organism>
<evidence type="ECO:0000313" key="3">
    <source>
        <dbReference type="Proteomes" id="UP000759131"/>
    </source>
</evidence>
<evidence type="ECO:0000313" key="2">
    <source>
        <dbReference type="EMBL" id="CAD7626010.1"/>
    </source>
</evidence>
<feature type="region of interest" description="Disordered" evidence="1">
    <location>
        <begin position="132"/>
        <end position="157"/>
    </location>
</feature>
<accession>A0A7R9PZF8</accession>